<dbReference type="STRING" id="9913.ENSBTAP00000005346"/>
<dbReference type="VEuPathDB" id="HostDB:ENSBTAG00000054330"/>
<dbReference type="InterPro" id="IPR013838">
    <property type="entry name" value="Beta-tubulin_BS"/>
</dbReference>
<dbReference type="SUPFAM" id="SSF52490">
    <property type="entry name" value="Tubulin nucleotide-binding domain-like"/>
    <property type="match status" value="1"/>
</dbReference>
<dbReference type="Bgee" id="ENSBTAG00000054330">
    <property type="expression patterns" value="Expressed in Ammon's horn and 107 other cell types or tissues"/>
</dbReference>
<dbReference type="GO" id="GO:0005874">
    <property type="term" value="C:microtubule"/>
    <property type="evidence" value="ECO:0000318"/>
    <property type="project" value="GO_Central"/>
</dbReference>
<dbReference type="GO" id="GO:0005737">
    <property type="term" value="C:cytoplasm"/>
    <property type="evidence" value="ECO:0000318"/>
    <property type="project" value="GO_Central"/>
</dbReference>
<dbReference type="Proteomes" id="UP000009136">
    <property type="component" value="Chromosome 11"/>
</dbReference>
<feature type="binding site" evidence="6">
    <location>
        <position position="9"/>
    </location>
    <ligand>
        <name>GDP</name>
        <dbReference type="ChEBI" id="CHEBI:58189"/>
        <label>1</label>
    </ligand>
</feature>
<dbReference type="GO" id="GO:0001764">
    <property type="term" value="P:neuron migration"/>
    <property type="evidence" value="ECO:0000318"/>
    <property type="project" value="GO_Central"/>
</dbReference>
<feature type="region of interest" description="Disordered" evidence="3">
    <location>
        <begin position="49"/>
        <end position="83"/>
    </location>
</feature>
<accession>A0A452DIL8</accession>
<dbReference type="GO" id="GO:0000226">
    <property type="term" value="P:microtubule cytoskeleton organization"/>
    <property type="evidence" value="ECO:0000318"/>
    <property type="project" value="GO_Central"/>
</dbReference>
<dbReference type="Gene3D" id="3.40.50.1440">
    <property type="entry name" value="Tubulin/FtsZ, GTPase domain"/>
    <property type="match status" value="1"/>
</dbReference>
<feature type="binding site" evidence="6">
    <location>
        <position position="13"/>
    </location>
    <ligand>
        <name>GDP</name>
        <dbReference type="ChEBI" id="CHEBI:58189"/>
        <label>1</label>
    </ligand>
</feature>
<feature type="compositionally biased region" description="Polar residues" evidence="3">
    <location>
        <begin position="72"/>
        <end position="83"/>
    </location>
</feature>
<dbReference type="PROSITE" id="PS00228">
    <property type="entry name" value="TUBULIN_B_AUTOREG"/>
    <property type="match status" value="1"/>
</dbReference>
<reference evidence="4" key="1">
    <citation type="submission" date="2018-03" db="EMBL/GenBank/DDBJ databases">
        <title>ARS-UCD1.2.</title>
        <authorList>
            <person name="Rosen B.D."/>
            <person name="Bickhart D.M."/>
            <person name="Koren S."/>
            <person name="Schnabel R.D."/>
            <person name="Hall R."/>
            <person name="Zimin A."/>
            <person name="Dreischer C."/>
            <person name="Schultheiss S."/>
            <person name="Schroeder S.G."/>
            <person name="Elsik C.G."/>
            <person name="Couldrey C."/>
            <person name="Liu G.E."/>
            <person name="Van Tassell C.P."/>
            <person name="Phillippy A.M."/>
            <person name="Smith T.P.L."/>
            <person name="Medrano J.F."/>
        </authorList>
    </citation>
    <scope>NUCLEOTIDE SEQUENCE [LARGE SCALE GENOMIC DNA]</scope>
    <source>
        <strain evidence="4">Hereford</strain>
    </source>
</reference>
<reference evidence="6" key="2">
    <citation type="journal article" date="2023" name="J. Cell Sci.">
        <title>The mitotic role of adenomatous polyposis coli requires its bilateral interaction with tubulin and microtubules.</title>
        <authorList>
            <person name="Serre L."/>
            <person name="Delaroche J."/>
            <person name="Vinit A."/>
            <person name="Schoehn G."/>
            <person name="Denarier E."/>
            <person name="Fourest-Lieuvin A."/>
            <person name="Arnal I."/>
        </authorList>
    </citation>
    <scope>STRUCTURE BY ELECTRON MICROSCOPY (5.30 ANGSTROMS) OF 1-19 IN COMPLEX WITH GDP</scope>
</reference>
<evidence type="ECO:0000313" key="4">
    <source>
        <dbReference type="Ensembl" id="ENSBTAP00000005346.7"/>
    </source>
</evidence>
<keyword evidence="2" id="KW-0963">Cytoplasm</keyword>
<reference evidence="4" key="4">
    <citation type="submission" date="2025-09" db="UniProtKB">
        <authorList>
            <consortium name="Ensembl"/>
        </authorList>
    </citation>
    <scope>IDENTIFICATION</scope>
    <source>
        <strain evidence="4">Hereford</strain>
    </source>
</reference>
<dbReference type="GeneTree" id="ENSGT00940000154394"/>
<evidence type="ECO:0000256" key="2">
    <source>
        <dbReference type="ARBA" id="ARBA00022490"/>
    </source>
</evidence>
<evidence type="ECO:0007829" key="6">
    <source>
        <dbReference type="PDB" id="8C5C"/>
    </source>
</evidence>
<comment type="subcellular location">
    <subcellularLocation>
        <location evidence="1">Cytoplasm</location>
    </subcellularLocation>
</comment>
<feature type="binding site" evidence="6">
    <location>
        <position position="12"/>
    </location>
    <ligand>
        <name>GDP</name>
        <dbReference type="ChEBI" id="CHEBI:58189"/>
        <label>1</label>
        <note>covalent</note>
    </ligand>
</feature>
<dbReference type="Ensembl" id="ENSBTAT00000005346.8">
    <property type="protein sequence ID" value="ENSBTAP00000005346.7"/>
    <property type="gene ID" value="ENSBTAG00000048426.3"/>
</dbReference>
<dbReference type="InParanoid" id="A0A452DIL8"/>
<feature type="compositionally biased region" description="Low complexity" evidence="3">
    <location>
        <begin position="49"/>
        <end position="68"/>
    </location>
</feature>
<dbReference type="GO" id="GO:0005200">
    <property type="term" value="F:structural constituent of cytoskeleton"/>
    <property type="evidence" value="ECO:0000318"/>
    <property type="project" value="GO_Central"/>
</dbReference>
<evidence type="ECO:0000256" key="1">
    <source>
        <dbReference type="ARBA" id="ARBA00004496"/>
    </source>
</evidence>
<gene>
    <name evidence="4" type="primary">TUBB4B</name>
</gene>
<feature type="binding site" evidence="6">
    <location>
        <position position="11"/>
    </location>
    <ligand>
        <name>GDP</name>
        <dbReference type="ChEBI" id="CHEBI:58189"/>
        <label>1</label>
    </ligand>
</feature>
<feature type="binding site" evidence="6">
    <location>
        <position position="12"/>
    </location>
    <ligand>
        <name>GDP</name>
        <dbReference type="ChEBI" id="CHEBI:58189"/>
        <label>2</label>
        <note>covalent</note>
    </ligand>
</feature>
<dbReference type="FunCoup" id="A0A452DIL8">
    <property type="interactions" value="163"/>
</dbReference>
<keyword evidence="6" id="KW-0002">3D-structure</keyword>
<sequence length="83" mass="8826">MREIVHLQAGQCGNQIGAKVASMCPARCSWTWSRAPWTLCARALSGRSSGRTTLSSVRAGPGTTGPRGTTRKAQSSSTRCWTS</sequence>
<dbReference type="GO" id="GO:0000278">
    <property type="term" value="P:mitotic cell cycle"/>
    <property type="evidence" value="ECO:0000318"/>
    <property type="project" value="GO_Central"/>
</dbReference>
<dbReference type="PDB" id="8C5C">
    <property type="method" value="EM"/>
    <property type="resolution" value="5.30 A"/>
    <property type="chains" value="a/b/c/d/e/f/g/h/i/j/k/l/m/n/o/p/q/r/s/t/u/v/w/x/y/z=1-19"/>
</dbReference>
<feature type="binding site" evidence="6">
    <location>
        <position position="11"/>
    </location>
    <ligand>
        <name>GDP</name>
        <dbReference type="ChEBI" id="CHEBI:58189"/>
        <label>2</label>
    </ligand>
</feature>
<reference evidence="4" key="3">
    <citation type="submission" date="2025-08" db="UniProtKB">
        <authorList>
            <consortium name="Ensembl"/>
        </authorList>
    </citation>
    <scope>IDENTIFICATION</scope>
    <source>
        <strain evidence="4">Hereford</strain>
    </source>
</reference>
<keyword evidence="5" id="KW-1185">Reference proteome</keyword>
<dbReference type="InterPro" id="IPR036525">
    <property type="entry name" value="Tubulin/FtsZ_GTPase_sf"/>
</dbReference>
<dbReference type="GO" id="GO:0005525">
    <property type="term" value="F:GTP binding"/>
    <property type="evidence" value="ECO:0000318"/>
    <property type="project" value="GO_Central"/>
</dbReference>
<evidence type="ECO:0000313" key="5">
    <source>
        <dbReference type="Proteomes" id="UP000009136"/>
    </source>
</evidence>
<dbReference type="AlphaFoldDB" id="A0A452DIL8"/>
<organism evidence="4 5">
    <name type="scientific">Bos taurus</name>
    <name type="common">Bovine</name>
    <dbReference type="NCBI Taxonomy" id="9913"/>
    <lineage>
        <taxon>Eukaryota</taxon>
        <taxon>Metazoa</taxon>
        <taxon>Chordata</taxon>
        <taxon>Craniata</taxon>
        <taxon>Vertebrata</taxon>
        <taxon>Euteleostomi</taxon>
        <taxon>Mammalia</taxon>
        <taxon>Eutheria</taxon>
        <taxon>Laurasiatheria</taxon>
        <taxon>Artiodactyla</taxon>
        <taxon>Ruminantia</taxon>
        <taxon>Pecora</taxon>
        <taxon>Bovidae</taxon>
        <taxon>Bovinae</taxon>
        <taxon>Bos</taxon>
    </lineage>
</organism>
<name>A0A452DIL8_BOVIN</name>
<proteinExistence type="evidence at protein level"/>
<evidence type="ECO:0000256" key="3">
    <source>
        <dbReference type="SAM" id="MobiDB-lite"/>
    </source>
</evidence>
<protein>
    <submittedName>
        <fullName evidence="4">Tubulin beta 4B class IVb</fullName>
    </submittedName>
</protein>
<dbReference type="SMR" id="A0A452DIL8"/>